<dbReference type="Proteomes" id="UP000197783">
    <property type="component" value="Unassembled WGS sequence"/>
</dbReference>
<gene>
    <name evidence="1" type="ORF">SPMU_31220</name>
</gene>
<protein>
    <submittedName>
        <fullName evidence="1">Uncharacterized protein</fullName>
    </submittedName>
</protein>
<dbReference type="OrthoDB" id="7585345at2"/>
<dbReference type="EMBL" id="NBBJ01000006">
    <property type="protein sequence ID" value="OWK28266.1"/>
    <property type="molecule type" value="Genomic_DNA"/>
</dbReference>
<evidence type="ECO:0000313" key="1">
    <source>
        <dbReference type="EMBL" id="OWK28266.1"/>
    </source>
</evidence>
<name>A0A245ZET9_9SPHN</name>
<accession>A0A245ZET9</accession>
<sequence>MTMIALAAALAFGTAAPEPAPAPAPVTAPAEQRLTQTINPETDMRRVCVIDTVTGPGSARRYCQSRSLWVAQGTDPLAKR</sequence>
<dbReference type="RefSeq" id="WP_140418489.1">
    <property type="nucleotide sequence ID" value="NZ_NBBJ01000006.1"/>
</dbReference>
<organism evidence="1 2">
    <name type="scientific">Sphingomonas mucosissima</name>
    <dbReference type="NCBI Taxonomy" id="370959"/>
    <lineage>
        <taxon>Bacteria</taxon>
        <taxon>Pseudomonadati</taxon>
        <taxon>Pseudomonadota</taxon>
        <taxon>Alphaproteobacteria</taxon>
        <taxon>Sphingomonadales</taxon>
        <taxon>Sphingomonadaceae</taxon>
        <taxon>Sphingomonas</taxon>
    </lineage>
</organism>
<proteinExistence type="predicted"/>
<evidence type="ECO:0000313" key="2">
    <source>
        <dbReference type="Proteomes" id="UP000197783"/>
    </source>
</evidence>
<comment type="caution">
    <text evidence="1">The sequence shown here is derived from an EMBL/GenBank/DDBJ whole genome shotgun (WGS) entry which is preliminary data.</text>
</comment>
<dbReference type="AlphaFoldDB" id="A0A245ZET9"/>
<reference evidence="1 2" key="1">
    <citation type="submission" date="2017-03" db="EMBL/GenBank/DDBJ databases">
        <title>Genome sequence of Sphingomonas mucosissima DSM 17494.</title>
        <authorList>
            <person name="Poehlein A."/>
            <person name="Wuebbeler J.H."/>
            <person name="Steinbuechel A."/>
            <person name="Daniel R."/>
        </authorList>
    </citation>
    <scope>NUCLEOTIDE SEQUENCE [LARGE SCALE GENOMIC DNA]</scope>
    <source>
        <strain evidence="1 2">DSM 17494</strain>
    </source>
</reference>
<keyword evidence="2" id="KW-1185">Reference proteome</keyword>